<evidence type="ECO:0000313" key="1">
    <source>
        <dbReference type="EMBL" id="EER15591.1"/>
    </source>
</evidence>
<dbReference type="Proteomes" id="UP000007800">
    <property type="component" value="Unassembled WGS sequence"/>
</dbReference>
<dbReference type="AlphaFoldDB" id="C5KIV5"/>
<keyword evidence="2" id="KW-1185">Reference proteome</keyword>
<name>C5KIV5_PERM5</name>
<dbReference type="OrthoDB" id="419235at2759"/>
<protein>
    <submittedName>
        <fullName evidence="1">Uncharacterized protein</fullName>
    </submittedName>
</protein>
<organism evidence="2">
    <name type="scientific">Perkinsus marinus (strain ATCC 50983 / TXsc)</name>
    <dbReference type="NCBI Taxonomy" id="423536"/>
    <lineage>
        <taxon>Eukaryota</taxon>
        <taxon>Sar</taxon>
        <taxon>Alveolata</taxon>
        <taxon>Perkinsozoa</taxon>
        <taxon>Perkinsea</taxon>
        <taxon>Perkinsida</taxon>
        <taxon>Perkinsidae</taxon>
        <taxon>Perkinsus</taxon>
    </lineage>
</organism>
<accession>C5KIV5</accession>
<dbReference type="InParanoid" id="C5KIV5"/>
<dbReference type="GeneID" id="9046403"/>
<dbReference type="RefSeq" id="XP_002783795.1">
    <property type="nucleotide sequence ID" value="XM_002783749.1"/>
</dbReference>
<gene>
    <name evidence="1" type="ORF">Pmar_PMAR016221</name>
</gene>
<dbReference type="OMA" id="CETEPSH"/>
<reference evidence="1 2" key="1">
    <citation type="submission" date="2008-07" db="EMBL/GenBank/DDBJ databases">
        <authorList>
            <person name="El-Sayed N."/>
            <person name="Caler E."/>
            <person name="Inman J."/>
            <person name="Amedeo P."/>
            <person name="Hass B."/>
            <person name="Wortman J."/>
        </authorList>
    </citation>
    <scope>NUCLEOTIDE SEQUENCE [LARGE SCALE GENOMIC DNA]</scope>
    <source>
        <strain evidence="2">ATCC 50983 / TXsc</strain>
    </source>
</reference>
<dbReference type="EMBL" id="GG673381">
    <property type="protein sequence ID" value="EER15591.1"/>
    <property type="molecule type" value="Genomic_DNA"/>
</dbReference>
<evidence type="ECO:0000313" key="2">
    <source>
        <dbReference type="Proteomes" id="UP000007800"/>
    </source>
</evidence>
<proteinExistence type="predicted"/>
<sequence>MASHHNNRVIHRNRISLELAYLQRLIGMGFDDLKAVLWDTLPWIAINSYVLRRRTAGVSVDGLYKTNDKLIAYVRQLKSFSSFRVIELEPENPGQVARVLIDLDTEDFHGKRDRYDGDWGKTIRRASFCGGILYYTLESDSTIIYRVAFPDGAVLSPIYPSCSVKDMLAIDRYLLVQPFEMREMIAFDVKSTVSVFTMHVQHKIIKLQDVYLTDTSVPSLVLLYLAHGESHKEKICLQYSSEMNPSQEFDSHGATAVRFIPGTNAHVCAMLLRADTMAKIAVMETRVSGQILTETHLFGPYRDVFLCGTRDWMLHVVAEKPYSKDGRVTIGDNDGRGYHAGEALVFSLQ</sequence>